<proteinExistence type="predicted"/>
<comment type="caution">
    <text evidence="2">The sequence shown here is derived from an EMBL/GenBank/DDBJ whole genome shotgun (WGS) entry which is preliminary data.</text>
</comment>
<reference evidence="2 3" key="1">
    <citation type="submission" date="2024-06" db="EMBL/GenBank/DDBJ databases">
        <title>The Natural Products Discovery Center: Release of the First 8490 Sequenced Strains for Exploring Actinobacteria Biosynthetic Diversity.</title>
        <authorList>
            <person name="Kalkreuter E."/>
            <person name="Kautsar S.A."/>
            <person name="Yang D."/>
            <person name="Bader C.D."/>
            <person name="Teijaro C.N."/>
            <person name="Fluegel L."/>
            <person name="Davis C.M."/>
            <person name="Simpson J.R."/>
            <person name="Lauterbach L."/>
            <person name="Steele A.D."/>
            <person name="Gui C."/>
            <person name="Meng S."/>
            <person name="Li G."/>
            <person name="Viehrig K."/>
            <person name="Ye F."/>
            <person name="Su P."/>
            <person name="Kiefer A.F."/>
            <person name="Nichols A."/>
            <person name="Cepeda A.J."/>
            <person name="Yan W."/>
            <person name="Fan B."/>
            <person name="Jiang Y."/>
            <person name="Adhikari A."/>
            <person name="Zheng C.-J."/>
            <person name="Schuster L."/>
            <person name="Cowan T.M."/>
            <person name="Smanski M.J."/>
            <person name="Chevrette M.G."/>
            <person name="De Carvalho L.P.S."/>
            <person name="Shen B."/>
        </authorList>
    </citation>
    <scope>NUCLEOTIDE SEQUENCE [LARGE SCALE GENOMIC DNA]</scope>
    <source>
        <strain evidence="2 3">NPDC050671</strain>
    </source>
</reference>
<name>A0ABV3F6H3_9NOCA</name>
<dbReference type="RefSeq" id="WP_357977225.1">
    <property type="nucleotide sequence ID" value="NZ_JBFAIH010000005.1"/>
</dbReference>
<accession>A0ABV3F6H3</accession>
<dbReference type="Proteomes" id="UP001551658">
    <property type="component" value="Unassembled WGS sequence"/>
</dbReference>
<organism evidence="2 3">
    <name type="scientific">Nocardia fusca</name>
    <dbReference type="NCBI Taxonomy" id="941183"/>
    <lineage>
        <taxon>Bacteria</taxon>
        <taxon>Bacillati</taxon>
        <taxon>Actinomycetota</taxon>
        <taxon>Actinomycetes</taxon>
        <taxon>Mycobacteriales</taxon>
        <taxon>Nocardiaceae</taxon>
        <taxon>Nocardia</taxon>
    </lineage>
</organism>
<evidence type="ECO:0000256" key="1">
    <source>
        <dbReference type="SAM" id="MobiDB-lite"/>
    </source>
</evidence>
<evidence type="ECO:0000313" key="3">
    <source>
        <dbReference type="Proteomes" id="UP001551658"/>
    </source>
</evidence>
<keyword evidence="3" id="KW-1185">Reference proteome</keyword>
<gene>
    <name evidence="2" type="ORF">AB0H72_11415</name>
</gene>
<feature type="compositionally biased region" description="Basic and acidic residues" evidence="1">
    <location>
        <begin position="1"/>
        <end position="10"/>
    </location>
</feature>
<protein>
    <submittedName>
        <fullName evidence="2">Uncharacterized protein</fullName>
    </submittedName>
</protein>
<feature type="region of interest" description="Disordered" evidence="1">
    <location>
        <begin position="1"/>
        <end position="22"/>
    </location>
</feature>
<sequence length="56" mass="5945">MLEARTEKPENGWPTRVEPCDGETVPVAAAASDAMLNDEAGRAAHGLKRGVRNAAR</sequence>
<evidence type="ECO:0000313" key="2">
    <source>
        <dbReference type="EMBL" id="MEV0363301.1"/>
    </source>
</evidence>
<dbReference type="EMBL" id="JBFAIH010000005">
    <property type="protein sequence ID" value="MEV0363301.1"/>
    <property type="molecule type" value="Genomic_DNA"/>
</dbReference>